<proteinExistence type="predicted"/>
<dbReference type="AlphaFoldDB" id="A0A5B9W3E7"/>
<dbReference type="RefSeq" id="WP_148594950.1">
    <property type="nucleotide sequence ID" value="NZ_CP042997.1"/>
</dbReference>
<dbReference type="Pfam" id="PF01381">
    <property type="entry name" value="HTH_3"/>
    <property type="match status" value="1"/>
</dbReference>
<dbReference type="InterPro" id="IPR052359">
    <property type="entry name" value="HTH-type_reg/antitoxin"/>
</dbReference>
<evidence type="ECO:0000256" key="3">
    <source>
        <dbReference type="ARBA" id="ARBA00023163"/>
    </source>
</evidence>
<dbReference type="PANTHER" id="PTHR36511">
    <property type="entry name" value="MERR FAMILY BACTERIAL REGULATORY PROTEIN"/>
    <property type="match status" value="1"/>
</dbReference>
<dbReference type="Gene3D" id="1.10.260.40">
    <property type="entry name" value="lambda repressor-like DNA-binding domains"/>
    <property type="match status" value="1"/>
</dbReference>
<feature type="domain" description="HTH cro/C1-type" evidence="4">
    <location>
        <begin position="50"/>
        <end position="86"/>
    </location>
</feature>
<evidence type="ECO:0000313" key="5">
    <source>
        <dbReference type="EMBL" id="QEH35112.1"/>
    </source>
</evidence>
<evidence type="ECO:0000256" key="1">
    <source>
        <dbReference type="ARBA" id="ARBA00023015"/>
    </source>
</evidence>
<reference evidence="5 6" key="1">
    <citation type="submission" date="2019-08" db="EMBL/GenBank/DDBJ databases">
        <title>Deep-cultivation of Planctomycetes and their phenomic and genomic characterization uncovers novel biology.</title>
        <authorList>
            <person name="Wiegand S."/>
            <person name="Jogler M."/>
            <person name="Boedeker C."/>
            <person name="Pinto D."/>
            <person name="Vollmers J."/>
            <person name="Rivas-Marin E."/>
            <person name="Kohn T."/>
            <person name="Peeters S.H."/>
            <person name="Heuer A."/>
            <person name="Rast P."/>
            <person name="Oberbeckmann S."/>
            <person name="Bunk B."/>
            <person name="Jeske O."/>
            <person name="Meyerdierks A."/>
            <person name="Storesund J.E."/>
            <person name="Kallscheuer N."/>
            <person name="Luecker S."/>
            <person name="Lage O.M."/>
            <person name="Pohl T."/>
            <person name="Merkel B.J."/>
            <person name="Hornburger P."/>
            <person name="Mueller R.-W."/>
            <person name="Bruemmer F."/>
            <person name="Labrenz M."/>
            <person name="Spormann A.M."/>
            <person name="Op den Camp H."/>
            <person name="Overmann J."/>
            <person name="Amann R."/>
            <person name="Jetten M.S.M."/>
            <person name="Mascher T."/>
            <person name="Medema M.H."/>
            <person name="Devos D.P."/>
            <person name="Kaster A.-K."/>
            <person name="Ovreas L."/>
            <person name="Rohde M."/>
            <person name="Galperin M.Y."/>
            <person name="Jogler C."/>
        </authorList>
    </citation>
    <scope>NUCLEOTIDE SEQUENCE [LARGE SCALE GENOMIC DNA]</scope>
    <source>
        <strain evidence="5 6">OJF2</strain>
    </source>
</reference>
<accession>A0A5B9W3E7</accession>
<keyword evidence="1" id="KW-0805">Transcription regulation</keyword>
<protein>
    <submittedName>
        <fullName evidence="5">Antitoxin igA-2</fullName>
    </submittedName>
</protein>
<evidence type="ECO:0000313" key="6">
    <source>
        <dbReference type="Proteomes" id="UP000324233"/>
    </source>
</evidence>
<dbReference type="OrthoDB" id="9813152at2"/>
<dbReference type="KEGG" id="agv:OJF2_36570"/>
<evidence type="ECO:0000256" key="2">
    <source>
        <dbReference type="ARBA" id="ARBA00023125"/>
    </source>
</evidence>
<gene>
    <name evidence="5" type="primary">higA-2_1</name>
    <name evidence="5" type="ORF">OJF2_36570</name>
</gene>
<dbReference type="EMBL" id="CP042997">
    <property type="protein sequence ID" value="QEH35112.1"/>
    <property type="molecule type" value="Genomic_DNA"/>
</dbReference>
<dbReference type="PROSITE" id="PS50943">
    <property type="entry name" value="HTH_CROC1"/>
    <property type="match status" value="1"/>
</dbReference>
<dbReference type="InterPro" id="IPR010982">
    <property type="entry name" value="Lambda_DNA-bd_dom_sf"/>
</dbReference>
<dbReference type="InterPro" id="IPR001387">
    <property type="entry name" value="Cro/C1-type_HTH"/>
</dbReference>
<dbReference type="SUPFAM" id="SSF47413">
    <property type="entry name" value="lambda repressor-like DNA-binding domains"/>
    <property type="match status" value="1"/>
</dbReference>
<dbReference type="PANTHER" id="PTHR36511:SF3">
    <property type="entry name" value="ANTITOXIN HIGA-2"/>
    <property type="match status" value="1"/>
</dbReference>
<name>A0A5B9W3E7_9BACT</name>
<keyword evidence="3" id="KW-0804">Transcription</keyword>
<dbReference type="GO" id="GO:0003677">
    <property type="term" value="F:DNA binding"/>
    <property type="evidence" value="ECO:0007669"/>
    <property type="project" value="UniProtKB-KW"/>
</dbReference>
<evidence type="ECO:0000259" key="4">
    <source>
        <dbReference type="PROSITE" id="PS50943"/>
    </source>
</evidence>
<organism evidence="5 6">
    <name type="scientific">Aquisphaera giovannonii</name>
    <dbReference type="NCBI Taxonomy" id="406548"/>
    <lineage>
        <taxon>Bacteria</taxon>
        <taxon>Pseudomonadati</taxon>
        <taxon>Planctomycetota</taxon>
        <taxon>Planctomycetia</taxon>
        <taxon>Isosphaerales</taxon>
        <taxon>Isosphaeraceae</taxon>
        <taxon>Aquisphaera</taxon>
    </lineage>
</organism>
<keyword evidence="6" id="KW-1185">Reference proteome</keyword>
<dbReference type="CDD" id="cd00093">
    <property type="entry name" value="HTH_XRE"/>
    <property type="match status" value="1"/>
</dbReference>
<sequence>MKSPKVRRPLAERLKTSLEEAIQHARDEITLKVTVVELPDEPPEIDAPTLVAIRDQSRMSQAVFARLLNVSSKTVQSWEQGLRTPSHAARRLIQIYIQHPEAVCQTVGLPPVKLQGVTIEKEATGRHRIVVRGAGTVLKAKAPRPKPAR</sequence>
<keyword evidence="2" id="KW-0238">DNA-binding</keyword>
<dbReference type="Proteomes" id="UP000324233">
    <property type="component" value="Chromosome"/>
</dbReference>